<gene>
    <name evidence="3" type="ORF">GB882_06550</name>
</gene>
<dbReference type="InterPro" id="IPR015424">
    <property type="entry name" value="PyrdxlP-dep_Trfase"/>
</dbReference>
<dbReference type="InterPro" id="IPR000653">
    <property type="entry name" value="DegT/StrS_aminotransferase"/>
</dbReference>
<comment type="caution">
    <text evidence="3">The sequence shown here is derived from an EMBL/GenBank/DDBJ whole genome shotgun (WGS) entry which is preliminary data.</text>
</comment>
<evidence type="ECO:0000256" key="1">
    <source>
        <dbReference type="ARBA" id="ARBA00001933"/>
    </source>
</evidence>
<dbReference type="GO" id="GO:0008483">
    <property type="term" value="F:transaminase activity"/>
    <property type="evidence" value="ECO:0007669"/>
    <property type="project" value="UniProtKB-KW"/>
</dbReference>
<sequence length="343" mass="36128">MIGDEFEAPALGVRPESASAADLFVPDGATLVASGRQALSLVAQDLRARGVRTVLVPAHHCTTMVLPFQLEGLHVETVATDPRCLLDADALAAALTDRAAVLHCETFGNLAGAALAGVLERARRHGVPVVVDETHSVLGPEHTAGDYRVASLRKLLPVPDGAWVTGLAGPAALTPHAVDREITRLRLDAAAHKRAQLHGAALGAEVEAEFDYAEDLMDEALEPSPMSRRARRLLHNLDGGALLTRLRANAARLRSALGEAGLEAVNPGASPCFVVVRHDRAAAIIPRLARAGIAGPVYWPRPAGLPRGRPWRTDLISLPVDHRYGPAEMDEVACAVVAAVAAA</sequence>
<dbReference type="EMBL" id="WHPD01001429">
    <property type="protein sequence ID" value="MPV88323.1"/>
    <property type="molecule type" value="Genomic_DNA"/>
</dbReference>
<name>A0A7J9UVC8_9MICO</name>
<protein>
    <submittedName>
        <fullName evidence="3">Aminotransferase class I/II-fold pyridoxal phosphate-dependent enzyme</fullName>
    </submittedName>
</protein>
<dbReference type="PANTHER" id="PTHR30244">
    <property type="entry name" value="TRANSAMINASE"/>
    <property type="match status" value="1"/>
</dbReference>
<dbReference type="Proteomes" id="UP000429644">
    <property type="component" value="Unassembled WGS sequence"/>
</dbReference>
<dbReference type="SUPFAM" id="SSF53383">
    <property type="entry name" value="PLP-dependent transferases"/>
    <property type="match status" value="1"/>
</dbReference>
<dbReference type="OrthoDB" id="5146466at2"/>
<dbReference type="Gene3D" id="3.40.640.10">
    <property type="entry name" value="Type I PLP-dependent aspartate aminotransferase-like (Major domain)"/>
    <property type="match status" value="1"/>
</dbReference>
<keyword evidence="4" id="KW-1185">Reference proteome</keyword>
<proteinExistence type="predicted"/>
<evidence type="ECO:0000259" key="2">
    <source>
        <dbReference type="Pfam" id="PF00155"/>
    </source>
</evidence>
<dbReference type="GO" id="GO:0030170">
    <property type="term" value="F:pyridoxal phosphate binding"/>
    <property type="evidence" value="ECO:0007669"/>
    <property type="project" value="InterPro"/>
</dbReference>
<dbReference type="InterPro" id="IPR015421">
    <property type="entry name" value="PyrdxlP-dep_Trfase_major"/>
</dbReference>
<accession>A0A7J9UVC8</accession>
<dbReference type="InterPro" id="IPR004839">
    <property type="entry name" value="Aminotransferase_I/II_large"/>
</dbReference>
<keyword evidence="3" id="KW-0032">Aminotransferase</keyword>
<dbReference type="PANTHER" id="PTHR30244:SF34">
    <property type="entry name" value="DTDP-4-AMINO-4,6-DIDEOXYGALACTOSE TRANSAMINASE"/>
    <property type="match status" value="1"/>
</dbReference>
<dbReference type="Pfam" id="PF00155">
    <property type="entry name" value="Aminotran_1_2"/>
    <property type="match status" value="1"/>
</dbReference>
<reference evidence="3 4" key="1">
    <citation type="submission" date="2019-10" db="EMBL/GenBank/DDBJ databases">
        <title>Georgenia wutianyii sp. nov. and Georgenia yuyongxinii sp. nov. isolated from plateau pika (Ochotona curzoniae) in the Qinghai-Tibet plateau of China.</title>
        <authorList>
            <person name="Tian Z."/>
        </authorList>
    </citation>
    <scope>NUCLEOTIDE SEQUENCE [LARGE SCALE GENOMIC DNA]</scope>
    <source>
        <strain evidence="3 4">JCM 15130</strain>
    </source>
</reference>
<keyword evidence="3" id="KW-0808">Transferase</keyword>
<evidence type="ECO:0000313" key="3">
    <source>
        <dbReference type="EMBL" id="MPV88323.1"/>
    </source>
</evidence>
<comment type="cofactor">
    <cofactor evidence="1">
        <name>pyridoxal 5'-phosphate</name>
        <dbReference type="ChEBI" id="CHEBI:597326"/>
    </cofactor>
</comment>
<dbReference type="GO" id="GO:0000271">
    <property type="term" value="P:polysaccharide biosynthetic process"/>
    <property type="evidence" value="ECO:0007669"/>
    <property type="project" value="TreeGrafter"/>
</dbReference>
<organism evidence="3 4">
    <name type="scientific">Georgenia ruanii</name>
    <dbReference type="NCBI Taxonomy" id="348442"/>
    <lineage>
        <taxon>Bacteria</taxon>
        <taxon>Bacillati</taxon>
        <taxon>Actinomycetota</taxon>
        <taxon>Actinomycetes</taxon>
        <taxon>Micrococcales</taxon>
        <taxon>Bogoriellaceae</taxon>
        <taxon>Georgenia</taxon>
    </lineage>
</organism>
<feature type="domain" description="Aminotransferase class I/classII large" evidence="2">
    <location>
        <begin position="26"/>
        <end position="146"/>
    </location>
</feature>
<dbReference type="RefSeq" id="WP_152230971.1">
    <property type="nucleotide sequence ID" value="NZ_BAAAOT010000013.1"/>
</dbReference>
<dbReference type="AlphaFoldDB" id="A0A7J9UVC8"/>
<evidence type="ECO:0000313" key="4">
    <source>
        <dbReference type="Proteomes" id="UP000429644"/>
    </source>
</evidence>